<dbReference type="RefSeq" id="WP_186734975.1">
    <property type="nucleotide sequence ID" value="NZ_VFIA01000001.1"/>
</dbReference>
<keyword evidence="2" id="KW-1185">Reference proteome</keyword>
<comment type="caution">
    <text evidence="1">The sequence shown here is derived from an EMBL/GenBank/DDBJ whole genome shotgun (WGS) entry which is preliminary data.</text>
</comment>
<evidence type="ECO:0000313" key="2">
    <source>
        <dbReference type="Proteomes" id="UP000700732"/>
    </source>
</evidence>
<dbReference type="EMBL" id="VFIA01000001">
    <property type="protein sequence ID" value="MBC3789637.1"/>
    <property type="molecule type" value="Genomic_DNA"/>
</dbReference>
<accession>A0ABR6VZ82</accession>
<evidence type="ECO:0000313" key="1">
    <source>
        <dbReference type="EMBL" id="MBC3789637.1"/>
    </source>
</evidence>
<organism evidence="1 2">
    <name type="scientific">Spirosoma utsteinense</name>
    <dbReference type="NCBI Taxonomy" id="2585773"/>
    <lineage>
        <taxon>Bacteria</taxon>
        <taxon>Pseudomonadati</taxon>
        <taxon>Bacteroidota</taxon>
        <taxon>Cytophagia</taxon>
        <taxon>Cytophagales</taxon>
        <taxon>Cytophagaceae</taxon>
        <taxon>Spirosoma</taxon>
    </lineage>
</organism>
<dbReference type="Proteomes" id="UP000700732">
    <property type="component" value="Unassembled WGS sequence"/>
</dbReference>
<name>A0ABR6VZ82_9BACT</name>
<evidence type="ECO:0008006" key="3">
    <source>
        <dbReference type="Google" id="ProtNLM"/>
    </source>
</evidence>
<reference evidence="1 2" key="1">
    <citation type="submission" date="2019-06" db="EMBL/GenBank/DDBJ databases">
        <title>Spirosoma utsteinense sp. nov. isolated from Antarctic ice-free soils.</title>
        <authorList>
            <person name="Tahon G."/>
        </authorList>
    </citation>
    <scope>NUCLEOTIDE SEQUENCE [LARGE SCALE GENOMIC DNA]</scope>
    <source>
        <strain evidence="1 2">LMG 31447</strain>
    </source>
</reference>
<protein>
    <recommendedName>
        <fullName evidence="3">Transposase</fullName>
    </recommendedName>
</protein>
<proteinExistence type="predicted"/>
<gene>
    <name evidence="1" type="ORF">FH603_118</name>
</gene>
<sequence length="69" mass="7957">MHTVRTEPLATNLTFVDSTEWRNQAGLPENQDRKLAKSARIRRVGSPGKNAIRTYWQEALILIMYRSAK</sequence>